<reference evidence="1" key="1">
    <citation type="submission" date="2022-11" db="EMBL/GenBank/DDBJ databases">
        <title>Chitin-degrading and fungicidal potential of chitinolytic bacterial strains from marine environment of the Pacific Ocean regions.</title>
        <authorList>
            <person name="Pentekhina I."/>
            <person name="Nedashkovskaya O."/>
            <person name="Seitkalieva A."/>
            <person name="Podvolotskaya A."/>
            <person name="Tekutyeva L."/>
            <person name="Balabanova L."/>
        </authorList>
    </citation>
    <scope>NUCLEOTIDE SEQUENCE</scope>
    <source>
        <strain evidence="1">KMM 6838</strain>
    </source>
</reference>
<dbReference type="AlphaFoldDB" id="A0AB35HWU9"/>
<name>A0AB35HWU9_MICTH</name>
<dbReference type="EMBL" id="JAPHQB010000006">
    <property type="protein sequence ID" value="MCX2801232.1"/>
    <property type="molecule type" value="Genomic_DNA"/>
</dbReference>
<organism evidence="1 2">
    <name type="scientific">Microbulbifer thermotolerans</name>
    <dbReference type="NCBI Taxonomy" id="252514"/>
    <lineage>
        <taxon>Bacteria</taxon>
        <taxon>Pseudomonadati</taxon>
        <taxon>Pseudomonadota</taxon>
        <taxon>Gammaproteobacteria</taxon>
        <taxon>Cellvibrionales</taxon>
        <taxon>Microbulbiferaceae</taxon>
        <taxon>Microbulbifer</taxon>
    </lineage>
</organism>
<proteinExistence type="predicted"/>
<evidence type="ECO:0000313" key="2">
    <source>
        <dbReference type="Proteomes" id="UP001209730"/>
    </source>
</evidence>
<accession>A0AB35HWU9</accession>
<protein>
    <submittedName>
        <fullName evidence="1">Uncharacterized protein</fullName>
    </submittedName>
</protein>
<gene>
    <name evidence="1" type="ORF">OQJ68_05450</name>
</gene>
<evidence type="ECO:0000313" key="1">
    <source>
        <dbReference type="EMBL" id="MCX2801232.1"/>
    </source>
</evidence>
<sequence length="42" mass="4622">MDIVQSAGIPKLEGKKLLESSLVNYLGRFAETDSTAVDIQKR</sequence>
<comment type="caution">
    <text evidence="1">The sequence shown here is derived from an EMBL/GenBank/DDBJ whole genome shotgun (WGS) entry which is preliminary data.</text>
</comment>
<dbReference type="RefSeq" id="WP_266065848.1">
    <property type="nucleotide sequence ID" value="NZ_JAPHQB010000006.1"/>
</dbReference>
<dbReference type="Proteomes" id="UP001209730">
    <property type="component" value="Unassembled WGS sequence"/>
</dbReference>